<feature type="domain" description="Neurotransmitter-gated ion-channel ligand-binding" evidence="1">
    <location>
        <begin position="9"/>
        <end position="120"/>
    </location>
</feature>
<protein>
    <recommendedName>
        <fullName evidence="1">Neurotransmitter-gated ion-channel ligand-binding domain-containing protein</fullName>
    </recommendedName>
</protein>
<accession>A0AAV5WGF2</accession>
<evidence type="ECO:0000259" key="1">
    <source>
        <dbReference type="Pfam" id="PF02931"/>
    </source>
</evidence>
<dbReference type="Gene3D" id="2.70.170.10">
    <property type="entry name" value="Neurotransmitter-gated ion-channel ligand-binding domain"/>
    <property type="match status" value="1"/>
</dbReference>
<dbReference type="Proteomes" id="UP001432322">
    <property type="component" value="Unassembled WGS sequence"/>
</dbReference>
<evidence type="ECO:0000313" key="3">
    <source>
        <dbReference type="Proteomes" id="UP001432322"/>
    </source>
</evidence>
<keyword evidence="3" id="KW-1185">Reference proteome</keyword>
<dbReference type="GO" id="GO:0005230">
    <property type="term" value="F:extracellular ligand-gated monoatomic ion channel activity"/>
    <property type="evidence" value="ECO:0007669"/>
    <property type="project" value="InterPro"/>
</dbReference>
<comment type="caution">
    <text evidence="2">The sequence shown here is derived from an EMBL/GenBank/DDBJ whole genome shotgun (WGS) entry which is preliminary data.</text>
</comment>
<feature type="non-terminal residue" evidence="2">
    <location>
        <position position="124"/>
    </location>
</feature>
<proteinExistence type="predicted"/>
<dbReference type="InterPro" id="IPR006202">
    <property type="entry name" value="Neur_chan_lig-bd"/>
</dbReference>
<dbReference type="SUPFAM" id="SSF63712">
    <property type="entry name" value="Nicotinic receptor ligand binding domain-like"/>
    <property type="match status" value="1"/>
</dbReference>
<dbReference type="GO" id="GO:0016020">
    <property type="term" value="C:membrane"/>
    <property type="evidence" value="ECO:0007669"/>
    <property type="project" value="InterPro"/>
</dbReference>
<feature type="non-terminal residue" evidence="2">
    <location>
        <position position="1"/>
    </location>
</feature>
<dbReference type="AlphaFoldDB" id="A0AAV5WGF2"/>
<gene>
    <name evidence="2" type="ORF">PFISCL1PPCAC_20725</name>
</gene>
<organism evidence="2 3">
    <name type="scientific">Pristionchus fissidentatus</name>
    <dbReference type="NCBI Taxonomy" id="1538716"/>
    <lineage>
        <taxon>Eukaryota</taxon>
        <taxon>Metazoa</taxon>
        <taxon>Ecdysozoa</taxon>
        <taxon>Nematoda</taxon>
        <taxon>Chromadorea</taxon>
        <taxon>Rhabditida</taxon>
        <taxon>Rhabditina</taxon>
        <taxon>Diplogasteromorpha</taxon>
        <taxon>Diplogasteroidea</taxon>
        <taxon>Neodiplogasteridae</taxon>
        <taxon>Pristionchus</taxon>
    </lineage>
</organism>
<sequence length="124" mass="14102">QQPPPGGATVDVTVGVQHVYFPDPNSPVAVMVCTLSYTWQDTRLSWNPQDYGGITKLTLPANHKLWKPQLMVNMDGKNHKMSATAHLLKGYELEVKDRNRDSDAYITMYRRVQMELECESESSF</sequence>
<dbReference type="EMBL" id="BTSY01000005">
    <property type="protein sequence ID" value="GMT29428.1"/>
    <property type="molecule type" value="Genomic_DNA"/>
</dbReference>
<name>A0AAV5WGF2_9BILA</name>
<dbReference type="InterPro" id="IPR036734">
    <property type="entry name" value="Neur_chan_lig-bd_sf"/>
</dbReference>
<dbReference type="Pfam" id="PF02931">
    <property type="entry name" value="Neur_chan_LBD"/>
    <property type="match status" value="1"/>
</dbReference>
<reference evidence="2" key="1">
    <citation type="submission" date="2023-10" db="EMBL/GenBank/DDBJ databases">
        <title>Genome assembly of Pristionchus species.</title>
        <authorList>
            <person name="Yoshida K."/>
            <person name="Sommer R.J."/>
        </authorList>
    </citation>
    <scope>NUCLEOTIDE SEQUENCE</scope>
    <source>
        <strain evidence="2">RS5133</strain>
    </source>
</reference>
<evidence type="ECO:0000313" key="2">
    <source>
        <dbReference type="EMBL" id="GMT29428.1"/>
    </source>
</evidence>